<reference evidence="2" key="1">
    <citation type="journal article" date="2023" name="G3 (Bethesda)">
        <title>Genome assembly and association tests identify interacting loci associated with vigor, precocity, and sex in interspecific pistachio rootstocks.</title>
        <authorList>
            <person name="Palmer W."/>
            <person name="Jacygrad E."/>
            <person name="Sagayaradj S."/>
            <person name="Cavanaugh K."/>
            <person name="Han R."/>
            <person name="Bertier L."/>
            <person name="Beede B."/>
            <person name="Kafkas S."/>
            <person name="Golino D."/>
            <person name="Preece J."/>
            <person name="Michelmore R."/>
        </authorList>
    </citation>
    <scope>NUCLEOTIDE SEQUENCE [LARGE SCALE GENOMIC DNA]</scope>
</reference>
<keyword evidence="2" id="KW-1185">Reference proteome</keyword>
<name>A0ACC1C131_9ROSI</name>
<evidence type="ECO:0000313" key="2">
    <source>
        <dbReference type="Proteomes" id="UP001164250"/>
    </source>
</evidence>
<accession>A0ACC1C131</accession>
<protein>
    <submittedName>
        <fullName evidence="1">Uncharacterized protein</fullName>
    </submittedName>
</protein>
<dbReference type="Proteomes" id="UP001164250">
    <property type="component" value="Chromosome 2"/>
</dbReference>
<gene>
    <name evidence="1" type="ORF">Patl1_19163</name>
</gene>
<organism evidence="1 2">
    <name type="scientific">Pistacia atlantica</name>
    <dbReference type="NCBI Taxonomy" id="434234"/>
    <lineage>
        <taxon>Eukaryota</taxon>
        <taxon>Viridiplantae</taxon>
        <taxon>Streptophyta</taxon>
        <taxon>Embryophyta</taxon>
        <taxon>Tracheophyta</taxon>
        <taxon>Spermatophyta</taxon>
        <taxon>Magnoliopsida</taxon>
        <taxon>eudicotyledons</taxon>
        <taxon>Gunneridae</taxon>
        <taxon>Pentapetalae</taxon>
        <taxon>rosids</taxon>
        <taxon>malvids</taxon>
        <taxon>Sapindales</taxon>
        <taxon>Anacardiaceae</taxon>
        <taxon>Pistacia</taxon>
    </lineage>
</organism>
<evidence type="ECO:0000313" key="1">
    <source>
        <dbReference type="EMBL" id="KAJ0105831.1"/>
    </source>
</evidence>
<comment type="caution">
    <text evidence="1">The sequence shown here is derived from an EMBL/GenBank/DDBJ whole genome shotgun (WGS) entry which is preliminary data.</text>
</comment>
<sequence>MDPPCFFTFKPFLHQRVFVFIIIFFTLAHQTVSDNSKFEACEPKTCGSNLTIRYPFWISGEQESYCGSPNFEVTCNDQKPVLSISYEEYIIKDIFYENSSLRLANSAAYENLCPTPLYNLTLNRTPFGFVPSDTDLFFWYNCTNKPPEDGTYSISCGNEYSHYYSFAAFHKEMLVNYSLESCQSSVYAPLNVETGANWLQMNYTEILKIGFVLNWTALSCSNCEASGGRCGFDNSEFLCFCKDKTHHKTCDDGNTLNLGRKFAIGFSAAFVGMGLMAVACLFYVRRNKKKQAPLAYVSRSVYSNSSSVADLEKGDDFPGVQLFTYNELEEATNNFDSTKELGDGGFGTVYYGKLQDGRSVAVKRLYESNYKRVEQFMNEVEILARLRHQNLVSLYGCTSRHSLDITRHRHEINLSNMAINKIQNKALHELVDPTLGFDSDYKVRKMINAVAELGISVPAR</sequence>
<dbReference type="EMBL" id="CM047898">
    <property type="protein sequence ID" value="KAJ0105831.1"/>
    <property type="molecule type" value="Genomic_DNA"/>
</dbReference>
<proteinExistence type="predicted"/>